<gene>
    <name evidence="6" type="ORF">ACFFVB_17220</name>
</gene>
<dbReference type="PANTHER" id="PTHR42693">
    <property type="entry name" value="ARYLSULFATASE FAMILY MEMBER"/>
    <property type="match status" value="1"/>
</dbReference>
<evidence type="ECO:0000256" key="2">
    <source>
        <dbReference type="ARBA" id="ARBA00022723"/>
    </source>
</evidence>
<protein>
    <submittedName>
        <fullName evidence="6">Arylsulfatase</fullName>
    </submittedName>
</protein>
<comment type="caution">
    <text evidence="6">The sequence shown here is derived from an EMBL/GenBank/DDBJ whole genome shotgun (WGS) entry which is preliminary data.</text>
</comment>
<evidence type="ECO:0000256" key="3">
    <source>
        <dbReference type="ARBA" id="ARBA00022801"/>
    </source>
</evidence>
<dbReference type="InterPro" id="IPR017850">
    <property type="entry name" value="Alkaline_phosphatase_core_sf"/>
</dbReference>
<dbReference type="SUPFAM" id="SSF53649">
    <property type="entry name" value="Alkaline phosphatase-like"/>
    <property type="match status" value="1"/>
</dbReference>
<keyword evidence="7" id="KW-1185">Reference proteome</keyword>
<keyword evidence="2" id="KW-0479">Metal-binding</keyword>
<name>A0ABV5F5V4_9FLAO</name>
<evidence type="ECO:0000256" key="4">
    <source>
        <dbReference type="ARBA" id="ARBA00022837"/>
    </source>
</evidence>
<dbReference type="EMBL" id="JBHMEZ010000032">
    <property type="protein sequence ID" value="MFB9054834.1"/>
    <property type="molecule type" value="Genomic_DNA"/>
</dbReference>
<dbReference type="PANTHER" id="PTHR42693:SF53">
    <property type="entry name" value="ENDO-4-O-SULFATASE"/>
    <property type="match status" value="1"/>
</dbReference>
<evidence type="ECO:0000256" key="1">
    <source>
        <dbReference type="ARBA" id="ARBA00008779"/>
    </source>
</evidence>
<dbReference type="Proteomes" id="UP001589605">
    <property type="component" value="Unassembled WGS sequence"/>
</dbReference>
<dbReference type="InterPro" id="IPR024607">
    <property type="entry name" value="Sulfatase_CS"/>
</dbReference>
<evidence type="ECO:0000259" key="5">
    <source>
        <dbReference type="Pfam" id="PF00884"/>
    </source>
</evidence>
<dbReference type="InterPro" id="IPR050738">
    <property type="entry name" value="Sulfatase"/>
</dbReference>
<dbReference type="Gene3D" id="3.30.1120.10">
    <property type="match status" value="1"/>
</dbReference>
<reference evidence="6 7" key="1">
    <citation type="submission" date="2024-09" db="EMBL/GenBank/DDBJ databases">
        <authorList>
            <person name="Sun Q."/>
            <person name="Mori K."/>
        </authorList>
    </citation>
    <scope>NUCLEOTIDE SEQUENCE [LARGE SCALE GENOMIC DNA]</scope>
    <source>
        <strain evidence="6 7">CECT 8286</strain>
    </source>
</reference>
<dbReference type="InterPro" id="IPR000917">
    <property type="entry name" value="Sulfatase_N"/>
</dbReference>
<sequence>MILIMTDDQGYGDLGAHGNPYVKTPAIDAFYGKSVRFTDFHVDPSCSPTRSALLTGNYSARAGVWHTIGGRSLLKEGMVTMPEVFKDNGYETAVFGKWHLGENYPFRPMDRGFKESIVHGGGGVGQNPDYWGNNYIDDTYKHNGEFEKYDGYCNTVWFDQALNYIKKNKDKPFFCYIPTNLPHAPLIVDDKYVAPYKGKVSDRIANYYGMVSKIDEDVATLFKEVKDMGLEENTIVIFMTDNGPCPWFGGVVIDFETGYVKEGYTDDMRGGKIWGYENAHRVPFFMRWPKGNIEGGKDIDALSGHIDVMPTLIDLCQLEVDSELKMDGRSLVPLLNEDEKTWSDDRSIIIHNQRVEYPVKDKEYQVLTKDWRLVKREKDELYNIKTDPGQENNVVADHPEIVSDLYERYNTWWEDVSVDFDKYAQIHIGTPYENPVGLYPHDAHTRNGNKIWVINVARDGKYKFNLNRWPQESGKRIVENGNGTKEIDVESAHLNIGNISKTGVVSKDMKTVTFEVELKAGTTCLETFFTVKNSEQRLRTECLYVDFIEELDPSDIKNYVASDPDRLLKDNYKQNVVLFD</sequence>
<dbReference type="Gene3D" id="3.40.720.10">
    <property type="entry name" value="Alkaline Phosphatase, subunit A"/>
    <property type="match status" value="1"/>
</dbReference>
<comment type="similarity">
    <text evidence="1">Belongs to the sulfatase family.</text>
</comment>
<keyword evidence="4" id="KW-0106">Calcium</keyword>
<organism evidence="6 7">
    <name type="scientific">Formosa undariae</name>
    <dbReference type="NCBI Taxonomy" id="1325436"/>
    <lineage>
        <taxon>Bacteria</taxon>
        <taxon>Pseudomonadati</taxon>
        <taxon>Bacteroidota</taxon>
        <taxon>Flavobacteriia</taxon>
        <taxon>Flavobacteriales</taxon>
        <taxon>Flavobacteriaceae</taxon>
        <taxon>Formosa</taxon>
    </lineage>
</organism>
<dbReference type="CDD" id="cd16146">
    <property type="entry name" value="ARS_like"/>
    <property type="match status" value="1"/>
</dbReference>
<evidence type="ECO:0000313" key="6">
    <source>
        <dbReference type="EMBL" id="MFB9054834.1"/>
    </source>
</evidence>
<feature type="domain" description="Sulfatase N-terminal" evidence="5">
    <location>
        <begin position="2"/>
        <end position="316"/>
    </location>
</feature>
<keyword evidence="3" id="KW-0378">Hydrolase</keyword>
<accession>A0ABV5F5V4</accession>
<proteinExistence type="inferred from homology"/>
<dbReference type="Pfam" id="PF00884">
    <property type="entry name" value="Sulfatase"/>
    <property type="match status" value="1"/>
</dbReference>
<dbReference type="PROSITE" id="PS00523">
    <property type="entry name" value="SULFATASE_1"/>
    <property type="match status" value="1"/>
</dbReference>
<evidence type="ECO:0000313" key="7">
    <source>
        <dbReference type="Proteomes" id="UP001589605"/>
    </source>
</evidence>
<dbReference type="RefSeq" id="WP_382384471.1">
    <property type="nucleotide sequence ID" value="NZ_JBHMEZ010000032.1"/>
</dbReference>